<name>S1NXR8_9ENTE</name>
<dbReference type="STRING" id="44009.RV01_GL001548"/>
<comment type="caution">
    <text evidence="1">The sequence shown here is derived from an EMBL/GenBank/DDBJ whole genome shotgun (WGS) entry which is preliminary data.</text>
</comment>
<dbReference type="Proteomes" id="UP000014127">
    <property type="component" value="Unassembled WGS sequence"/>
</dbReference>
<dbReference type="RefSeq" id="WP_016171467.1">
    <property type="nucleotide sequence ID" value="NZ_ASWK01000001.1"/>
</dbReference>
<keyword evidence="2" id="KW-1185">Reference proteome</keyword>
<proteinExistence type="predicted"/>
<evidence type="ECO:0000313" key="2">
    <source>
        <dbReference type="Proteomes" id="UP000014127"/>
    </source>
</evidence>
<gene>
    <name evidence="1" type="ORF">OMK_00240</name>
</gene>
<dbReference type="HOGENOM" id="CLU_2093000_0_0_9"/>
<evidence type="ECO:0000313" key="1">
    <source>
        <dbReference type="EMBL" id="EOT43684.1"/>
    </source>
</evidence>
<dbReference type="AlphaFoldDB" id="S1NXR8"/>
<organism evidence="1 2">
    <name type="scientific">Enterococcus dispar ATCC 51266</name>
    <dbReference type="NCBI Taxonomy" id="1139219"/>
    <lineage>
        <taxon>Bacteria</taxon>
        <taxon>Bacillati</taxon>
        <taxon>Bacillota</taxon>
        <taxon>Bacilli</taxon>
        <taxon>Lactobacillales</taxon>
        <taxon>Enterococcaceae</taxon>
        <taxon>Enterococcus</taxon>
    </lineage>
</organism>
<accession>S1NXR8</accession>
<dbReference type="EMBL" id="AHYR01000002">
    <property type="protein sequence ID" value="EOT43684.1"/>
    <property type="molecule type" value="Genomic_DNA"/>
</dbReference>
<reference evidence="1 2" key="1">
    <citation type="submission" date="2013-03" db="EMBL/GenBank/DDBJ databases">
        <title>The Genome Sequence of Enterococcus dispar ATCC_51266 (Illumina only assembly).</title>
        <authorList>
            <consortium name="The Broad Institute Genomics Platform"/>
            <consortium name="The Broad Institute Genome Sequencing Center for Infectious Disease"/>
            <person name="Earl A."/>
            <person name="Russ C."/>
            <person name="Gilmore M."/>
            <person name="Surin D."/>
            <person name="Walker B."/>
            <person name="Young S."/>
            <person name="Zeng Q."/>
            <person name="Gargeya S."/>
            <person name="Fitzgerald M."/>
            <person name="Haas B."/>
            <person name="Abouelleil A."/>
            <person name="Allen A.W."/>
            <person name="Alvarado L."/>
            <person name="Arachchi H.M."/>
            <person name="Berlin A.M."/>
            <person name="Chapman S.B."/>
            <person name="Gainer-Dewar J."/>
            <person name="Goldberg J."/>
            <person name="Griggs A."/>
            <person name="Gujja S."/>
            <person name="Hansen M."/>
            <person name="Howarth C."/>
            <person name="Imamovic A."/>
            <person name="Ireland A."/>
            <person name="Larimer J."/>
            <person name="McCowan C."/>
            <person name="Murphy C."/>
            <person name="Pearson M."/>
            <person name="Poon T.W."/>
            <person name="Priest M."/>
            <person name="Roberts A."/>
            <person name="Saif S."/>
            <person name="Shea T."/>
            <person name="Sisk P."/>
            <person name="Sykes S."/>
            <person name="Wortman J."/>
            <person name="Nusbaum C."/>
            <person name="Birren B."/>
        </authorList>
    </citation>
    <scope>NUCLEOTIDE SEQUENCE [LARGE SCALE GENOMIC DNA]</scope>
    <source>
        <strain evidence="1 2">ATCC 51266</strain>
    </source>
</reference>
<dbReference type="PATRIC" id="fig|1139219.3.peg.234"/>
<protein>
    <submittedName>
        <fullName evidence="1">Uncharacterized protein</fullName>
    </submittedName>
</protein>
<sequence>MGTKKTMDGKDIYDYIWDDYRKLEKNTKVFLDKGKKVAELRAFLYHFQSISDLSMVTDDENECYQIDGGDHIPAEYFEKIRSVMEEILVSSENEFNNLANSLKLPNSILEEDITVV</sequence>